<dbReference type="InterPro" id="IPR001510">
    <property type="entry name" value="Znf_PARP"/>
</dbReference>
<dbReference type="HOGENOM" id="CLU_045993_0_0_1"/>
<feature type="compositionally biased region" description="Basic residues" evidence="6">
    <location>
        <begin position="240"/>
        <end position="249"/>
    </location>
</feature>
<feature type="compositionally biased region" description="Basic residues" evidence="6">
    <location>
        <begin position="271"/>
        <end position="281"/>
    </location>
</feature>
<feature type="domain" description="PARP-type" evidence="7">
    <location>
        <begin position="35"/>
        <end position="127"/>
    </location>
</feature>
<feature type="compositionally biased region" description="Acidic residues" evidence="6">
    <location>
        <begin position="286"/>
        <end position="300"/>
    </location>
</feature>
<proteinExistence type="predicted"/>
<dbReference type="GO" id="GO:0005634">
    <property type="term" value="C:nucleus"/>
    <property type="evidence" value="ECO:0007669"/>
    <property type="project" value="UniProtKB-SubCell"/>
</dbReference>
<protein>
    <submittedName>
        <fullName evidence="8">Predicted protein</fullName>
    </submittedName>
</protein>
<evidence type="ECO:0000256" key="5">
    <source>
        <dbReference type="ARBA" id="ARBA00023242"/>
    </source>
</evidence>
<keyword evidence="2" id="KW-0479">Metal-binding</keyword>
<feature type="region of interest" description="Disordered" evidence="6">
    <location>
        <begin position="165"/>
        <end position="418"/>
    </location>
</feature>
<evidence type="ECO:0000256" key="2">
    <source>
        <dbReference type="ARBA" id="ARBA00022723"/>
    </source>
</evidence>
<dbReference type="eggNOG" id="ENOG502S5PB">
    <property type="taxonomic scope" value="Eukaryota"/>
</dbReference>
<dbReference type="SMART" id="SM01336">
    <property type="entry name" value="zf-PARP"/>
    <property type="match status" value="1"/>
</dbReference>
<dbReference type="SUPFAM" id="SSF57716">
    <property type="entry name" value="Glucocorticoid receptor-like (DNA-binding domain)"/>
    <property type="match status" value="1"/>
</dbReference>
<name>G0RQI8_HYPJQ</name>
<dbReference type="OrthoDB" id="429950at2759"/>
<dbReference type="GeneID" id="18481971"/>
<dbReference type="Gene3D" id="3.30.1740.10">
    <property type="entry name" value="Zinc finger, PARP-type"/>
    <property type="match status" value="1"/>
</dbReference>
<feature type="compositionally biased region" description="Basic residues" evidence="6">
    <location>
        <begin position="380"/>
        <end position="389"/>
    </location>
</feature>
<reference evidence="8 9" key="1">
    <citation type="journal article" date="2008" name="Nat. Biotechnol.">
        <title>Genome sequencing and analysis of the biomass-degrading fungus Trichoderma reesei (syn. Hypocrea jecorina).</title>
        <authorList>
            <person name="Martinez D."/>
            <person name="Berka R.M."/>
            <person name="Henrissat B."/>
            <person name="Saloheimo M."/>
            <person name="Arvas M."/>
            <person name="Baker S.E."/>
            <person name="Chapman J."/>
            <person name="Chertkov O."/>
            <person name="Coutinho P.M."/>
            <person name="Cullen D."/>
            <person name="Danchin E.G."/>
            <person name="Grigoriev I.V."/>
            <person name="Harris P."/>
            <person name="Jackson M."/>
            <person name="Kubicek C.P."/>
            <person name="Han C.S."/>
            <person name="Ho I."/>
            <person name="Larrondo L.F."/>
            <person name="de Leon A.L."/>
            <person name="Magnuson J.K."/>
            <person name="Merino S."/>
            <person name="Misra M."/>
            <person name="Nelson B."/>
            <person name="Putnam N."/>
            <person name="Robbertse B."/>
            <person name="Salamov A.A."/>
            <person name="Schmoll M."/>
            <person name="Terry A."/>
            <person name="Thayer N."/>
            <person name="Westerholm-Parvinen A."/>
            <person name="Schoch C.L."/>
            <person name="Yao J."/>
            <person name="Barabote R."/>
            <person name="Nelson M.A."/>
            <person name="Detter C."/>
            <person name="Bruce D."/>
            <person name="Kuske C.R."/>
            <person name="Xie G."/>
            <person name="Richardson P."/>
            <person name="Rokhsar D.S."/>
            <person name="Lucas S.M."/>
            <person name="Rubin E.M."/>
            <person name="Dunn-Coleman N."/>
            <person name="Ward M."/>
            <person name="Brettin T.S."/>
        </authorList>
    </citation>
    <scope>NUCLEOTIDE SEQUENCE [LARGE SCALE GENOMIC DNA]</scope>
    <source>
        <strain evidence="8 9">QM6a</strain>
    </source>
</reference>
<evidence type="ECO:0000313" key="9">
    <source>
        <dbReference type="Proteomes" id="UP000008984"/>
    </source>
</evidence>
<keyword evidence="4" id="KW-0862">Zinc</keyword>
<feature type="compositionally biased region" description="Basic residues" evidence="6">
    <location>
        <begin position="408"/>
        <end position="418"/>
    </location>
</feature>
<evidence type="ECO:0000256" key="6">
    <source>
        <dbReference type="SAM" id="MobiDB-lite"/>
    </source>
</evidence>
<feature type="compositionally biased region" description="Low complexity" evidence="6">
    <location>
        <begin position="324"/>
        <end position="340"/>
    </location>
</feature>
<evidence type="ECO:0000259" key="7">
    <source>
        <dbReference type="SMART" id="SM01336"/>
    </source>
</evidence>
<dbReference type="VEuPathDB" id="FungiDB:TRIREDRAFT_109796"/>
<comment type="subcellular location">
    <subcellularLocation>
        <location evidence="1">Nucleus</location>
    </subcellularLocation>
</comment>
<evidence type="ECO:0000256" key="4">
    <source>
        <dbReference type="ARBA" id="ARBA00022833"/>
    </source>
</evidence>
<sequence>MYLPKRSHISSLPSDLKAPPRLGSIPVQTWVNIALVSPNKRAGCTDTVCKQGEVKIQKGELRFGSWTVIKEHGSWRWKHWGCVSGSQLVNLQEACGGDPDNLDFDAIDGFDELQDEELKEKVKRCVRQGHIDPEDFNGVGLLLPLQVDPEKNKPGEKGIHLTAKQKEAKEKAAALEAGESQSAASQKDTKRGRKKAADDVADEPEPKKARKSKDIDADEEQPKTKAKARVKGEDNVKKPASLKRGRPRRSSVQQDEEVESEEAEKPAPAKRVAKRGSKAKATKAEPEEEMVKEEEVDEGEDVVKKEEEEEEEEEVEEEKVIPVRASSGRKQSSSRAKAAATTNEDESGAKYTPVSSSRGRKRTAVVPQAEEQDEETPKAVAKRGRKAASAKKANPDGVEGAEEEAPKPRGRGRPRKSV</sequence>
<dbReference type="InterPro" id="IPR036957">
    <property type="entry name" value="Znf_PARP_sf"/>
</dbReference>
<evidence type="ECO:0000313" key="8">
    <source>
        <dbReference type="EMBL" id="EGR46541.1"/>
    </source>
</evidence>
<keyword evidence="3" id="KW-0863">Zinc-finger</keyword>
<dbReference type="RefSeq" id="XP_006967429.1">
    <property type="nucleotide sequence ID" value="XM_006967367.1"/>
</dbReference>
<evidence type="ECO:0000256" key="1">
    <source>
        <dbReference type="ARBA" id="ARBA00004123"/>
    </source>
</evidence>
<evidence type="ECO:0000256" key="3">
    <source>
        <dbReference type="ARBA" id="ARBA00022771"/>
    </source>
</evidence>
<accession>G0RQI8</accession>
<feature type="compositionally biased region" description="Acidic residues" evidence="6">
    <location>
        <begin position="307"/>
        <end position="317"/>
    </location>
</feature>
<dbReference type="Pfam" id="PF00645">
    <property type="entry name" value="zf-PARP"/>
    <property type="match status" value="1"/>
</dbReference>
<gene>
    <name evidence="8" type="ORF">TRIREDRAFT_109796</name>
</gene>
<dbReference type="AlphaFoldDB" id="G0RQI8"/>
<dbReference type="Proteomes" id="UP000008984">
    <property type="component" value="Unassembled WGS sequence"/>
</dbReference>
<dbReference type="EMBL" id="GL985072">
    <property type="protein sequence ID" value="EGR46541.1"/>
    <property type="molecule type" value="Genomic_DNA"/>
</dbReference>
<dbReference type="KEGG" id="tre:TRIREDRAFT_109796"/>
<keyword evidence="9" id="KW-1185">Reference proteome</keyword>
<keyword evidence="5" id="KW-0539">Nucleus</keyword>
<feature type="compositionally biased region" description="Basic and acidic residues" evidence="6">
    <location>
        <begin position="204"/>
        <end position="223"/>
    </location>
</feature>
<organism evidence="9">
    <name type="scientific">Hypocrea jecorina (strain QM6a)</name>
    <name type="common">Trichoderma reesei</name>
    <dbReference type="NCBI Taxonomy" id="431241"/>
    <lineage>
        <taxon>Eukaryota</taxon>
        <taxon>Fungi</taxon>
        <taxon>Dikarya</taxon>
        <taxon>Ascomycota</taxon>
        <taxon>Pezizomycotina</taxon>
        <taxon>Sordariomycetes</taxon>
        <taxon>Hypocreomycetidae</taxon>
        <taxon>Hypocreales</taxon>
        <taxon>Hypocreaceae</taxon>
        <taxon>Trichoderma</taxon>
    </lineage>
</organism>
<dbReference type="GO" id="GO:0003677">
    <property type="term" value="F:DNA binding"/>
    <property type="evidence" value="ECO:0007669"/>
    <property type="project" value="InterPro"/>
</dbReference>
<dbReference type="GO" id="GO:0008270">
    <property type="term" value="F:zinc ion binding"/>
    <property type="evidence" value="ECO:0007669"/>
    <property type="project" value="UniProtKB-KW"/>
</dbReference>
<dbReference type="STRING" id="431241.G0RQI8"/>